<dbReference type="RefSeq" id="XP_013165801.1">
    <property type="nucleotide sequence ID" value="XM_013310347.1"/>
</dbReference>
<dbReference type="InterPro" id="IPR008042">
    <property type="entry name" value="Retrotrans_Pao"/>
</dbReference>
<dbReference type="PANTHER" id="PTHR47331">
    <property type="entry name" value="PHD-TYPE DOMAIN-CONTAINING PROTEIN"/>
    <property type="match status" value="1"/>
</dbReference>
<evidence type="ECO:0000313" key="1">
    <source>
        <dbReference type="RefSeq" id="XP_013165801.1"/>
    </source>
</evidence>
<dbReference type="KEGG" id="pxu:106116477"/>
<gene>
    <name evidence="1" type="primary">LOC106116477</name>
</gene>
<reference evidence="1" key="1">
    <citation type="submission" date="2025-08" db="UniProtKB">
        <authorList>
            <consortium name="RefSeq"/>
        </authorList>
    </citation>
    <scope>IDENTIFICATION</scope>
</reference>
<name>A0AAJ6Z5K7_PAPXU</name>
<organism evidence="1">
    <name type="scientific">Papilio xuthus</name>
    <name type="common">Asian swallowtail butterfly</name>
    <dbReference type="NCBI Taxonomy" id="66420"/>
    <lineage>
        <taxon>Eukaryota</taxon>
        <taxon>Metazoa</taxon>
        <taxon>Ecdysozoa</taxon>
        <taxon>Arthropoda</taxon>
        <taxon>Hexapoda</taxon>
        <taxon>Insecta</taxon>
        <taxon>Pterygota</taxon>
        <taxon>Neoptera</taxon>
        <taxon>Endopterygota</taxon>
        <taxon>Lepidoptera</taxon>
        <taxon>Glossata</taxon>
        <taxon>Ditrysia</taxon>
        <taxon>Papilionoidea</taxon>
        <taxon>Papilionidae</taxon>
        <taxon>Papilioninae</taxon>
        <taxon>Papilio</taxon>
    </lineage>
</organism>
<protein>
    <submittedName>
        <fullName evidence="1">Uncharacterized protein LOC106116477</fullName>
    </submittedName>
</protein>
<dbReference type="GeneID" id="106116477"/>
<proteinExistence type="predicted"/>
<sequence>MQCKEIYEKTTEERDLRDAYDIYLSYQGVIREVKQTTRVRVEFDASSKGVNDVSLNDNILVGPTLQSDLRNILVRWRYRRVCTVAELFNMYRQVVNEQDTDFQRILWRSNLERHVQHYQLLRLTFGTSCATYVAVKCLQQLSKDEQPDYPLAAQITLQYCYMDDLRTGCKTTEQTIDNYHQMNTLMRAGGFELRKWCSNSEVEHICKENQRKNQLLHFKYNENIKILDITWIKTNYEFPHHFQLPKVKENREDVTKRKLSEIARLYNPMSCITSIGVRARMFKQNLWRIKLSWDEKITPQLLHEWQQFKDDLFKLEEINIPRWLRNKISEILTKLEREQWRYVAIHQNPAVSASRELGEMSDRAKSKLPEEL</sequence>
<accession>A0AAJ6Z5K7</accession>
<dbReference type="AlphaFoldDB" id="A0AAJ6Z5K7"/>
<dbReference type="InterPro" id="IPR043502">
    <property type="entry name" value="DNA/RNA_pol_sf"/>
</dbReference>
<dbReference type="SUPFAM" id="SSF56672">
    <property type="entry name" value="DNA/RNA polymerases"/>
    <property type="match status" value="1"/>
</dbReference>
<dbReference type="GO" id="GO:0071897">
    <property type="term" value="P:DNA biosynthetic process"/>
    <property type="evidence" value="ECO:0007669"/>
    <property type="project" value="UniProtKB-ARBA"/>
</dbReference>
<dbReference type="Pfam" id="PF05380">
    <property type="entry name" value="Peptidase_A17"/>
    <property type="match status" value="1"/>
</dbReference>
<dbReference type="Proteomes" id="UP000694872">
    <property type="component" value="Unplaced"/>
</dbReference>